<dbReference type="PANTHER" id="PTHR38421">
    <property type="entry name" value="TRANSMEMBRANE PROTEIN USGS"/>
    <property type="match status" value="1"/>
</dbReference>
<feature type="transmembrane region" description="Helical" evidence="1">
    <location>
        <begin position="256"/>
        <end position="281"/>
    </location>
</feature>
<protein>
    <recommendedName>
        <fullName evidence="4">Transmembrane protein UsgS</fullName>
    </recommendedName>
</protein>
<gene>
    <name evidence="2" type="ORF">INT43_000582</name>
</gene>
<feature type="transmembrane region" description="Helical" evidence="1">
    <location>
        <begin position="37"/>
        <end position="70"/>
    </location>
</feature>
<evidence type="ECO:0000256" key="1">
    <source>
        <dbReference type="SAM" id="Phobius"/>
    </source>
</evidence>
<dbReference type="Proteomes" id="UP000654370">
    <property type="component" value="Unassembled WGS sequence"/>
</dbReference>
<accession>A0A8H7Q422</accession>
<feature type="transmembrane region" description="Helical" evidence="1">
    <location>
        <begin position="166"/>
        <end position="188"/>
    </location>
</feature>
<dbReference type="EMBL" id="JAEPQZ010000002">
    <property type="protein sequence ID" value="KAG2184669.1"/>
    <property type="molecule type" value="Genomic_DNA"/>
</dbReference>
<evidence type="ECO:0008006" key="4">
    <source>
        <dbReference type="Google" id="ProtNLM"/>
    </source>
</evidence>
<reference evidence="2" key="1">
    <citation type="submission" date="2020-12" db="EMBL/GenBank/DDBJ databases">
        <title>Metabolic potential, ecology and presence of endohyphal bacteria is reflected in genomic diversity of Mucoromycotina.</title>
        <authorList>
            <person name="Muszewska A."/>
            <person name="Okrasinska A."/>
            <person name="Steczkiewicz K."/>
            <person name="Drgas O."/>
            <person name="Orlowska M."/>
            <person name="Perlinska-Lenart U."/>
            <person name="Aleksandrzak-Piekarczyk T."/>
            <person name="Szatraj K."/>
            <person name="Zielenkiewicz U."/>
            <person name="Pilsyk S."/>
            <person name="Malc E."/>
            <person name="Mieczkowski P."/>
            <person name="Kruszewska J.S."/>
            <person name="Biernat P."/>
            <person name="Pawlowska J."/>
        </authorList>
    </citation>
    <scope>NUCLEOTIDE SEQUENCE</scope>
    <source>
        <strain evidence="2">WA0000067209</strain>
    </source>
</reference>
<dbReference type="PANTHER" id="PTHR38421:SF1">
    <property type="entry name" value="TRANSMEMBRANE PROTEIN"/>
    <property type="match status" value="1"/>
</dbReference>
<evidence type="ECO:0000313" key="2">
    <source>
        <dbReference type="EMBL" id="KAG2184669.1"/>
    </source>
</evidence>
<keyword evidence="1" id="KW-1133">Transmembrane helix</keyword>
<comment type="caution">
    <text evidence="2">The sequence shown here is derived from an EMBL/GenBank/DDBJ whole genome shotgun (WGS) entry which is preliminary data.</text>
</comment>
<dbReference type="OrthoDB" id="10041630at2759"/>
<keyword evidence="3" id="KW-1185">Reference proteome</keyword>
<organism evidence="2 3">
    <name type="scientific">Mortierella isabellina</name>
    <name type="common">Filamentous fungus</name>
    <name type="synonym">Umbelopsis isabellina</name>
    <dbReference type="NCBI Taxonomy" id="91625"/>
    <lineage>
        <taxon>Eukaryota</taxon>
        <taxon>Fungi</taxon>
        <taxon>Fungi incertae sedis</taxon>
        <taxon>Mucoromycota</taxon>
        <taxon>Mucoromycotina</taxon>
        <taxon>Umbelopsidomycetes</taxon>
        <taxon>Umbelopsidales</taxon>
        <taxon>Umbelopsidaceae</taxon>
        <taxon>Umbelopsis</taxon>
    </lineage>
</organism>
<keyword evidence="1" id="KW-0472">Membrane</keyword>
<keyword evidence="1" id="KW-0812">Transmembrane</keyword>
<evidence type="ECO:0000313" key="3">
    <source>
        <dbReference type="Proteomes" id="UP000654370"/>
    </source>
</evidence>
<feature type="transmembrane region" description="Helical" evidence="1">
    <location>
        <begin position="200"/>
        <end position="222"/>
    </location>
</feature>
<dbReference type="AlphaFoldDB" id="A0A8H7Q422"/>
<name>A0A8H7Q422_MORIS</name>
<sequence length="328" mass="37554">MPWRPEAVLHGVQYAIEGCLVVGQNPQLRKERYLQVFGYLLIASISLYALSKVLILFPLQIVRFIAFLISVLGRYDNSKVDAFLISVSRYIRDGLVSLPFVGLLFMRYLYPKPIDQLFMESLRYVDTQSPKQPYAPALAGRSFRIDYWANLRQYLWRSFKKARIGIVVYLLSLMPLIGRFILPAAGAYTVYRSLGRNQAIVVGVCFLLLPQPITKTIMRALFEMRALMRELLEPYFERVALNSKQRRKWFKRREDILLGYSAVAYALSRIPFLGVIGYGVAQAASSYLLVQLDDPPTLDMSVTELIDGKYKKSSKPATTAEETQHKDL</sequence>
<proteinExistence type="predicted"/>